<dbReference type="RefSeq" id="WP_008506024.1">
    <property type="nucleotide sequence ID" value="NZ_CM001403.1"/>
</dbReference>
<sequence>MEEIDLENLYNNAACGLITFKLNGTIVHANNTLLKWLGYTQDEIIDTLFSDLLFRGGKMYYNLFILPLLQLQTEVQEISFDIQTKTSTLPVLFSAVYFDANKSVGKVINAVIFKISDRKKFEAELLRQKNLVEQEVEKKTNALEEVAFNQSHLIRAPLANVMGLINLLDEESDLDYHHKAMLKLLKESAYKLDKVIKDIVFDASNQ</sequence>
<dbReference type="CDD" id="cd00130">
    <property type="entry name" value="PAS"/>
    <property type="match status" value="1"/>
</dbReference>
<dbReference type="AlphaFoldDB" id="H1YD13"/>
<dbReference type="STRING" id="714943.Mucpa_1923"/>
<reference evidence="2" key="1">
    <citation type="submission" date="2011-09" db="EMBL/GenBank/DDBJ databases">
        <title>The permanent draft genome of Mucilaginibacter paludis DSM 18603.</title>
        <authorList>
            <consortium name="US DOE Joint Genome Institute (JGI-PGF)"/>
            <person name="Lucas S."/>
            <person name="Han J."/>
            <person name="Lapidus A."/>
            <person name="Bruce D."/>
            <person name="Goodwin L."/>
            <person name="Pitluck S."/>
            <person name="Peters L."/>
            <person name="Kyrpides N."/>
            <person name="Mavromatis K."/>
            <person name="Ivanova N."/>
            <person name="Mikhailova N."/>
            <person name="Held B."/>
            <person name="Detter J.C."/>
            <person name="Tapia R."/>
            <person name="Han C."/>
            <person name="Land M."/>
            <person name="Hauser L."/>
            <person name="Markowitz V."/>
            <person name="Cheng J.-F."/>
            <person name="Hugenholtz P."/>
            <person name="Woyke T."/>
            <person name="Wu D."/>
            <person name="Tindall B."/>
            <person name="Brambilla E."/>
            <person name="Klenk H.-P."/>
            <person name="Eisen J.A."/>
        </authorList>
    </citation>
    <scope>NUCLEOTIDE SEQUENCE [LARGE SCALE GENOMIC DNA]</scope>
    <source>
        <strain evidence="2">DSM 18603</strain>
    </source>
</reference>
<organism evidence="2 3">
    <name type="scientific">Mucilaginibacter paludis DSM 18603</name>
    <dbReference type="NCBI Taxonomy" id="714943"/>
    <lineage>
        <taxon>Bacteria</taxon>
        <taxon>Pseudomonadati</taxon>
        <taxon>Bacteroidota</taxon>
        <taxon>Sphingobacteriia</taxon>
        <taxon>Sphingobacteriales</taxon>
        <taxon>Sphingobacteriaceae</taxon>
        <taxon>Mucilaginibacter</taxon>
    </lineage>
</organism>
<proteinExistence type="predicted"/>
<dbReference type="HOGENOM" id="CLU_1330703_0_0_10"/>
<dbReference type="NCBIfam" id="TIGR00229">
    <property type="entry name" value="sensory_box"/>
    <property type="match status" value="1"/>
</dbReference>
<keyword evidence="3" id="KW-1185">Reference proteome</keyword>
<dbReference type="EMBL" id="CM001403">
    <property type="protein sequence ID" value="EHQ26070.1"/>
    <property type="molecule type" value="Genomic_DNA"/>
</dbReference>
<feature type="domain" description="PAS" evidence="1">
    <location>
        <begin position="2"/>
        <end position="46"/>
    </location>
</feature>
<evidence type="ECO:0000313" key="3">
    <source>
        <dbReference type="Proteomes" id="UP000002774"/>
    </source>
</evidence>
<dbReference type="Proteomes" id="UP000002774">
    <property type="component" value="Chromosome"/>
</dbReference>
<evidence type="ECO:0000313" key="2">
    <source>
        <dbReference type="EMBL" id="EHQ26070.1"/>
    </source>
</evidence>
<dbReference type="GO" id="GO:0000155">
    <property type="term" value="F:phosphorelay sensor kinase activity"/>
    <property type="evidence" value="ECO:0007669"/>
    <property type="project" value="InterPro"/>
</dbReference>
<dbReference type="Gene3D" id="3.30.450.20">
    <property type="entry name" value="PAS domain"/>
    <property type="match status" value="1"/>
</dbReference>
<dbReference type="PROSITE" id="PS50112">
    <property type="entry name" value="PAS"/>
    <property type="match status" value="1"/>
</dbReference>
<gene>
    <name evidence="2" type="ORF">Mucpa_1923</name>
</gene>
<dbReference type="Pfam" id="PF13426">
    <property type="entry name" value="PAS_9"/>
    <property type="match status" value="1"/>
</dbReference>
<evidence type="ECO:0000259" key="1">
    <source>
        <dbReference type="PROSITE" id="PS50112"/>
    </source>
</evidence>
<dbReference type="SUPFAM" id="SSF47384">
    <property type="entry name" value="Homodimeric domain of signal transducing histidine kinase"/>
    <property type="match status" value="1"/>
</dbReference>
<dbReference type="Gene3D" id="1.10.287.130">
    <property type="match status" value="1"/>
</dbReference>
<dbReference type="InterPro" id="IPR036097">
    <property type="entry name" value="HisK_dim/P_sf"/>
</dbReference>
<dbReference type="SUPFAM" id="SSF55785">
    <property type="entry name" value="PYP-like sensor domain (PAS domain)"/>
    <property type="match status" value="1"/>
</dbReference>
<name>H1YD13_9SPHI</name>
<dbReference type="SMART" id="SM00091">
    <property type="entry name" value="PAS"/>
    <property type="match status" value="1"/>
</dbReference>
<dbReference type="eggNOG" id="COG4251">
    <property type="taxonomic scope" value="Bacteria"/>
</dbReference>
<dbReference type="OrthoDB" id="9124519at2"/>
<dbReference type="InterPro" id="IPR000014">
    <property type="entry name" value="PAS"/>
</dbReference>
<protein>
    <submittedName>
        <fullName evidence="2">PAS sensor protein</fullName>
    </submittedName>
</protein>
<accession>H1YD13</accession>
<dbReference type="InterPro" id="IPR035965">
    <property type="entry name" value="PAS-like_dom_sf"/>
</dbReference>